<keyword evidence="5" id="KW-0862">Zinc</keyword>
<evidence type="ECO:0000256" key="6">
    <source>
        <dbReference type="ARBA" id="ARBA00022927"/>
    </source>
</evidence>
<proteinExistence type="inferred from homology"/>
<accession>S7Q858</accession>
<dbReference type="Gene3D" id="6.10.140.260">
    <property type="match status" value="1"/>
</dbReference>
<keyword evidence="10" id="KW-1185">Reference proteome</keyword>
<dbReference type="Pfam" id="PF04157">
    <property type="entry name" value="EAP30"/>
    <property type="match status" value="1"/>
</dbReference>
<dbReference type="STRING" id="670483.S7Q858"/>
<dbReference type="OrthoDB" id="271448at2759"/>
<gene>
    <name evidence="9" type="ORF">GLOTRDRAFT_75856</name>
</gene>
<dbReference type="eggNOG" id="KOG2760">
    <property type="taxonomic scope" value="Eukaryota"/>
</dbReference>
<dbReference type="InterPro" id="IPR036390">
    <property type="entry name" value="WH_DNA-bd_sf"/>
</dbReference>
<dbReference type="SUPFAM" id="SSF50729">
    <property type="entry name" value="PH domain-like"/>
    <property type="match status" value="1"/>
</dbReference>
<evidence type="ECO:0000256" key="2">
    <source>
        <dbReference type="ARBA" id="ARBA00022448"/>
    </source>
</evidence>
<dbReference type="Gene3D" id="1.10.10.10">
    <property type="entry name" value="Winged helix-like DNA-binding domain superfamily/Winged helix DNA-binding domain"/>
    <property type="match status" value="2"/>
</dbReference>
<keyword evidence="6 7" id="KW-0653">Protein transport</keyword>
<evidence type="ECO:0000313" key="10">
    <source>
        <dbReference type="Proteomes" id="UP000030669"/>
    </source>
</evidence>
<dbReference type="AlphaFoldDB" id="S7Q858"/>
<dbReference type="PROSITE" id="PS51495">
    <property type="entry name" value="GLUE"/>
    <property type="match status" value="1"/>
</dbReference>
<keyword evidence="2 7" id="KW-0813">Transport</keyword>
<dbReference type="InterPro" id="IPR040608">
    <property type="entry name" value="Snf8/Vps36"/>
</dbReference>
<dbReference type="EMBL" id="KB469301">
    <property type="protein sequence ID" value="EPQ55712.1"/>
    <property type="molecule type" value="Genomic_DNA"/>
</dbReference>
<dbReference type="SUPFAM" id="SSF90209">
    <property type="entry name" value="Ran binding protein zinc finger-like"/>
    <property type="match status" value="1"/>
</dbReference>
<keyword evidence="4" id="KW-0863">Zinc-finger</keyword>
<keyword evidence="3" id="KW-0479">Metal-binding</keyword>
<evidence type="ECO:0000256" key="4">
    <source>
        <dbReference type="ARBA" id="ARBA00022771"/>
    </source>
</evidence>
<dbReference type="GO" id="GO:0000814">
    <property type="term" value="C:ESCRT II complex"/>
    <property type="evidence" value="ECO:0007669"/>
    <property type="project" value="UniProtKB-UniRule"/>
</dbReference>
<dbReference type="InterPro" id="IPR011993">
    <property type="entry name" value="PH-like_dom_sf"/>
</dbReference>
<dbReference type="Pfam" id="PF11605">
    <property type="entry name" value="Vps36_ESCRT-II"/>
    <property type="match status" value="1"/>
</dbReference>
<dbReference type="GO" id="GO:0031902">
    <property type="term" value="C:late endosome membrane"/>
    <property type="evidence" value="ECO:0007669"/>
    <property type="project" value="UniProtKB-UniRule"/>
</dbReference>
<organism evidence="9 10">
    <name type="scientific">Gloeophyllum trabeum (strain ATCC 11539 / FP-39264 / Madison 617)</name>
    <name type="common">Brown rot fungus</name>
    <dbReference type="NCBI Taxonomy" id="670483"/>
    <lineage>
        <taxon>Eukaryota</taxon>
        <taxon>Fungi</taxon>
        <taxon>Dikarya</taxon>
        <taxon>Basidiomycota</taxon>
        <taxon>Agaricomycotina</taxon>
        <taxon>Agaricomycetes</taxon>
        <taxon>Gloeophyllales</taxon>
        <taxon>Gloeophyllaceae</taxon>
        <taxon>Gloeophyllum</taxon>
    </lineage>
</organism>
<dbReference type="GO" id="GO:0032266">
    <property type="term" value="F:phosphatidylinositol-3-phosphate binding"/>
    <property type="evidence" value="ECO:0007669"/>
    <property type="project" value="UniProtKB-UniRule"/>
</dbReference>
<dbReference type="RefSeq" id="XP_007865756.1">
    <property type="nucleotide sequence ID" value="XM_007867565.1"/>
</dbReference>
<reference evidence="9 10" key="1">
    <citation type="journal article" date="2012" name="Science">
        <title>The Paleozoic origin of enzymatic lignin decomposition reconstructed from 31 fungal genomes.</title>
        <authorList>
            <person name="Floudas D."/>
            <person name="Binder M."/>
            <person name="Riley R."/>
            <person name="Barry K."/>
            <person name="Blanchette R.A."/>
            <person name="Henrissat B."/>
            <person name="Martinez A.T."/>
            <person name="Otillar R."/>
            <person name="Spatafora J.W."/>
            <person name="Yadav J.S."/>
            <person name="Aerts A."/>
            <person name="Benoit I."/>
            <person name="Boyd A."/>
            <person name="Carlson A."/>
            <person name="Copeland A."/>
            <person name="Coutinho P.M."/>
            <person name="de Vries R.P."/>
            <person name="Ferreira P."/>
            <person name="Findley K."/>
            <person name="Foster B."/>
            <person name="Gaskell J."/>
            <person name="Glotzer D."/>
            <person name="Gorecki P."/>
            <person name="Heitman J."/>
            <person name="Hesse C."/>
            <person name="Hori C."/>
            <person name="Igarashi K."/>
            <person name="Jurgens J.A."/>
            <person name="Kallen N."/>
            <person name="Kersten P."/>
            <person name="Kohler A."/>
            <person name="Kuees U."/>
            <person name="Kumar T.K.A."/>
            <person name="Kuo A."/>
            <person name="LaButti K."/>
            <person name="Larrondo L.F."/>
            <person name="Lindquist E."/>
            <person name="Ling A."/>
            <person name="Lombard V."/>
            <person name="Lucas S."/>
            <person name="Lundell T."/>
            <person name="Martin R."/>
            <person name="McLaughlin D.J."/>
            <person name="Morgenstern I."/>
            <person name="Morin E."/>
            <person name="Murat C."/>
            <person name="Nagy L.G."/>
            <person name="Nolan M."/>
            <person name="Ohm R.A."/>
            <person name="Patyshakuliyeva A."/>
            <person name="Rokas A."/>
            <person name="Ruiz-Duenas F.J."/>
            <person name="Sabat G."/>
            <person name="Salamov A."/>
            <person name="Samejima M."/>
            <person name="Schmutz J."/>
            <person name="Slot J.C."/>
            <person name="St John F."/>
            <person name="Stenlid J."/>
            <person name="Sun H."/>
            <person name="Sun S."/>
            <person name="Syed K."/>
            <person name="Tsang A."/>
            <person name="Wiebenga A."/>
            <person name="Young D."/>
            <person name="Pisabarro A."/>
            <person name="Eastwood D.C."/>
            <person name="Martin F."/>
            <person name="Cullen D."/>
            <person name="Grigoriev I.V."/>
            <person name="Hibbett D.S."/>
        </authorList>
    </citation>
    <scope>NUCLEOTIDE SEQUENCE [LARGE SCALE GENOMIC DNA]</scope>
    <source>
        <strain evidence="9 10">ATCC 11539</strain>
    </source>
</reference>
<feature type="domain" description="GLUE N-terminal" evidence="8">
    <location>
        <begin position="10"/>
        <end position="286"/>
    </location>
</feature>
<dbReference type="SUPFAM" id="SSF46785">
    <property type="entry name" value="Winged helix' DNA-binding domain"/>
    <property type="match status" value="1"/>
</dbReference>
<comment type="subcellular location">
    <subcellularLocation>
        <location evidence="7">Cytoplasm</location>
    </subcellularLocation>
    <subcellularLocation>
        <location evidence="7">Endosome</location>
    </subcellularLocation>
</comment>
<dbReference type="GO" id="GO:0043328">
    <property type="term" value="P:protein transport to vacuole involved in ubiquitin-dependent protein catabolic process via the multivesicular body sorting pathway"/>
    <property type="evidence" value="ECO:0007669"/>
    <property type="project" value="UniProtKB-UniRule"/>
</dbReference>
<dbReference type="InterPro" id="IPR037855">
    <property type="entry name" value="Vps36"/>
</dbReference>
<dbReference type="InterPro" id="IPR021648">
    <property type="entry name" value="GLUE_dom"/>
</dbReference>
<comment type="subunit">
    <text evidence="7">Component of the endosomal sorting complex required for transport II (ESCRT-II).</text>
</comment>
<dbReference type="InterPro" id="IPR036443">
    <property type="entry name" value="Znf_RanBP2_sf"/>
</dbReference>
<dbReference type="Proteomes" id="UP000030669">
    <property type="component" value="Unassembled WGS sequence"/>
</dbReference>
<comment type="similarity">
    <text evidence="1 7">Belongs to the VPS36 family.</text>
</comment>
<evidence type="ECO:0000256" key="1">
    <source>
        <dbReference type="ARBA" id="ARBA00009697"/>
    </source>
</evidence>
<dbReference type="PANTHER" id="PTHR13128">
    <property type="entry name" value="VACUOLAR PROTEIN-SORTING-ASSOCIATED PROTEIN 36"/>
    <property type="match status" value="1"/>
</dbReference>
<keyword evidence="7" id="KW-0963">Cytoplasm</keyword>
<comment type="function">
    <text evidence="7">Component of the ESCRT-II complex (endosomal sorting complex required for transport II), which is required for multivesicular body (MVB) formation and sorting of endosomal cargo proteins into MVBs.</text>
</comment>
<sequence length="592" mass="63103">MALARFTKPVDGTIPVPALLYDDEDLVTSQDGVGIYDGSAKSPRHQIGILALTSLRLFFISVPAPADSFYLDLSHVVRTDYYAGLLRSSAKITLHLESSSEGGKDTGSGDLIDELDWSTWECEVCGNRNGPGWSPAKAAVCSLCGVPRSVSSAAATPSKPSPRLAPTQGRTTLNSASLPLLSEGASQVPVSDPESVGQVIACPACTYHNPPSLRTCEICGTSLPVAPSLKQVTRSLTASPAPSSAVGSEGASFIKLSFRKGGDKPFYTALKRTLQGKAWQTTRSIARVAVGTTSPAATGASGINQILNTFQNNAEQRSTSLSSALSDLEALASQAKQMVTLASELTEQIRLAEARSKAEGRASLSAGSEEAEAANFIQTSLAQLGLTMANAPVTQDMVKDERKWMEELARELGGLLQQGQEQNTEHWEDATSMASSPGKDNTKATGIMRGRGIVGLDEVWGGWNRARGVALIPPSTFLQVLPHLPSYTSPPLLTRTFTSGLSVLHTPRYTHVAFTSRLSSMITLSGPSTTLEVARDENVTVSLAGEMIAEVEKDGEICRDEVQVDGPFGGGRDIRWWINIFEDYVWDGQQDT</sequence>
<evidence type="ECO:0000259" key="8">
    <source>
        <dbReference type="PROSITE" id="PS51495"/>
    </source>
</evidence>
<dbReference type="GO" id="GO:0043130">
    <property type="term" value="F:ubiquitin binding"/>
    <property type="evidence" value="ECO:0007669"/>
    <property type="project" value="UniProtKB-UniRule"/>
</dbReference>
<keyword evidence="7" id="KW-0967">Endosome</keyword>
<evidence type="ECO:0000313" key="9">
    <source>
        <dbReference type="EMBL" id="EPQ55712.1"/>
    </source>
</evidence>
<dbReference type="GeneID" id="19308551"/>
<dbReference type="SMART" id="SM00547">
    <property type="entry name" value="ZnF_RBZ"/>
    <property type="match status" value="2"/>
</dbReference>
<evidence type="ECO:0000256" key="5">
    <source>
        <dbReference type="ARBA" id="ARBA00022833"/>
    </source>
</evidence>
<evidence type="ECO:0000256" key="7">
    <source>
        <dbReference type="RuleBase" id="RU367095"/>
    </source>
</evidence>
<dbReference type="InterPro" id="IPR036388">
    <property type="entry name" value="WH-like_DNA-bd_sf"/>
</dbReference>
<dbReference type="GO" id="GO:0008270">
    <property type="term" value="F:zinc ion binding"/>
    <property type="evidence" value="ECO:0007669"/>
    <property type="project" value="UniProtKB-KW"/>
</dbReference>
<protein>
    <recommendedName>
        <fullName evidence="7">Vacuolar protein-sorting-associated protein 36</fullName>
    </recommendedName>
    <alternativeName>
        <fullName evidence="7">ESCRT-II complex subunit VPS36</fullName>
    </alternativeName>
</protein>
<dbReference type="KEGG" id="gtr:GLOTRDRAFT_75856"/>
<dbReference type="Gene3D" id="2.30.29.30">
    <property type="entry name" value="Pleckstrin-homology domain (PH domain)/Phosphotyrosine-binding domain (PTB)"/>
    <property type="match status" value="2"/>
</dbReference>
<evidence type="ECO:0000256" key="3">
    <source>
        <dbReference type="ARBA" id="ARBA00022723"/>
    </source>
</evidence>
<dbReference type="HOGENOM" id="CLU_015433_3_0_1"/>
<dbReference type="InterPro" id="IPR001876">
    <property type="entry name" value="Znf_RanBP2"/>
</dbReference>
<dbReference type="PANTHER" id="PTHR13128:SF12">
    <property type="entry name" value="VACUOLAR PROTEIN-SORTING-ASSOCIATED PROTEIN 36"/>
    <property type="match status" value="1"/>
</dbReference>
<name>S7Q858_GLOTA</name>
<dbReference type="OMA" id="RVCYVDH"/>